<keyword evidence="1" id="KW-0472">Membrane</keyword>
<organism evidence="2 3">
    <name type="scientific">Helianthus annuus</name>
    <name type="common">Common sunflower</name>
    <dbReference type="NCBI Taxonomy" id="4232"/>
    <lineage>
        <taxon>Eukaryota</taxon>
        <taxon>Viridiplantae</taxon>
        <taxon>Streptophyta</taxon>
        <taxon>Embryophyta</taxon>
        <taxon>Tracheophyta</taxon>
        <taxon>Spermatophyta</taxon>
        <taxon>Magnoliopsida</taxon>
        <taxon>eudicotyledons</taxon>
        <taxon>Gunneridae</taxon>
        <taxon>Pentapetalae</taxon>
        <taxon>asterids</taxon>
        <taxon>campanulids</taxon>
        <taxon>Asterales</taxon>
        <taxon>Asteraceae</taxon>
        <taxon>Asteroideae</taxon>
        <taxon>Heliantheae alliance</taxon>
        <taxon>Heliantheae</taxon>
        <taxon>Helianthus</taxon>
    </lineage>
</organism>
<feature type="transmembrane region" description="Helical" evidence="1">
    <location>
        <begin position="53"/>
        <end position="72"/>
    </location>
</feature>
<evidence type="ECO:0000313" key="3">
    <source>
        <dbReference type="Proteomes" id="UP000215914"/>
    </source>
</evidence>
<name>A0A9K3MXE5_HELAN</name>
<gene>
    <name evidence="2" type="ORF">HanXRQr2_Chr12g0557411</name>
</gene>
<dbReference type="Gramene" id="mRNA:HanXRQr2_Chr12g0557411">
    <property type="protein sequence ID" value="mRNA:HanXRQr2_Chr12g0557411"/>
    <property type="gene ID" value="HanXRQr2_Chr12g0557411"/>
</dbReference>
<protein>
    <submittedName>
        <fullName evidence="2">Uncharacterized protein</fullName>
    </submittedName>
</protein>
<reference evidence="2" key="2">
    <citation type="submission" date="2020-06" db="EMBL/GenBank/DDBJ databases">
        <title>Helianthus annuus Genome sequencing and assembly Release 2.</title>
        <authorList>
            <person name="Gouzy J."/>
            <person name="Langlade N."/>
            <person name="Munos S."/>
        </authorList>
    </citation>
    <scope>NUCLEOTIDE SEQUENCE</scope>
    <source>
        <tissue evidence="2">Leaves</tissue>
    </source>
</reference>
<evidence type="ECO:0000256" key="1">
    <source>
        <dbReference type="SAM" id="Phobius"/>
    </source>
</evidence>
<dbReference type="Proteomes" id="UP000215914">
    <property type="component" value="Unassembled WGS sequence"/>
</dbReference>
<reference evidence="2" key="1">
    <citation type="journal article" date="2017" name="Nature">
        <title>The sunflower genome provides insights into oil metabolism, flowering and Asterid evolution.</title>
        <authorList>
            <person name="Badouin H."/>
            <person name="Gouzy J."/>
            <person name="Grassa C.J."/>
            <person name="Murat F."/>
            <person name="Staton S.E."/>
            <person name="Cottret L."/>
            <person name="Lelandais-Briere C."/>
            <person name="Owens G.L."/>
            <person name="Carrere S."/>
            <person name="Mayjonade B."/>
            <person name="Legrand L."/>
            <person name="Gill N."/>
            <person name="Kane N.C."/>
            <person name="Bowers J.E."/>
            <person name="Hubner S."/>
            <person name="Bellec A."/>
            <person name="Berard A."/>
            <person name="Berges H."/>
            <person name="Blanchet N."/>
            <person name="Boniface M.C."/>
            <person name="Brunel D."/>
            <person name="Catrice O."/>
            <person name="Chaidir N."/>
            <person name="Claudel C."/>
            <person name="Donnadieu C."/>
            <person name="Faraut T."/>
            <person name="Fievet G."/>
            <person name="Helmstetter N."/>
            <person name="King M."/>
            <person name="Knapp S.J."/>
            <person name="Lai Z."/>
            <person name="Le Paslier M.C."/>
            <person name="Lippi Y."/>
            <person name="Lorenzon L."/>
            <person name="Mandel J.R."/>
            <person name="Marage G."/>
            <person name="Marchand G."/>
            <person name="Marquand E."/>
            <person name="Bret-Mestries E."/>
            <person name="Morien E."/>
            <person name="Nambeesan S."/>
            <person name="Nguyen T."/>
            <person name="Pegot-Espagnet P."/>
            <person name="Pouilly N."/>
            <person name="Raftis F."/>
            <person name="Sallet E."/>
            <person name="Schiex T."/>
            <person name="Thomas J."/>
            <person name="Vandecasteele C."/>
            <person name="Vares D."/>
            <person name="Vear F."/>
            <person name="Vautrin S."/>
            <person name="Crespi M."/>
            <person name="Mangin B."/>
            <person name="Burke J.M."/>
            <person name="Salse J."/>
            <person name="Munos S."/>
            <person name="Vincourt P."/>
            <person name="Rieseberg L.H."/>
            <person name="Langlade N.B."/>
        </authorList>
    </citation>
    <scope>NUCLEOTIDE SEQUENCE</scope>
    <source>
        <tissue evidence="2">Leaves</tissue>
    </source>
</reference>
<keyword evidence="3" id="KW-1185">Reference proteome</keyword>
<evidence type="ECO:0000313" key="2">
    <source>
        <dbReference type="EMBL" id="KAF5779270.1"/>
    </source>
</evidence>
<dbReference type="AlphaFoldDB" id="A0A9K3MXE5"/>
<keyword evidence="1" id="KW-1133">Transmembrane helix</keyword>
<accession>A0A9K3MXE5</accession>
<keyword evidence="1" id="KW-0812">Transmembrane</keyword>
<sequence>MKDTHLQIKDQLIRAKAYLSFAADKVIIMGSHCWDFFSTGYGWIELLHSFMDIIPLELLFFYWLFFFQFYNLNICFRFFRFMSFKLLSCIIWDKKVLIFFFVVKVV</sequence>
<proteinExistence type="predicted"/>
<comment type="caution">
    <text evidence="2">The sequence shown here is derived from an EMBL/GenBank/DDBJ whole genome shotgun (WGS) entry which is preliminary data.</text>
</comment>
<dbReference type="EMBL" id="MNCJ02000327">
    <property type="protein sequence ID" value="KAF5779270.1"/>
    <property type="molecule type" value="Genomic_DNA"/>
</dbReference>